<dbReference type="PANTHER" id="PTHR24305:SF96">
    <property type="entry name" value="CYTOCHROME P450 MONOOXYGENASE STCB-RELATED"/>
    <property type="match status" value="1"/>
</dbReference>
<dbReference type="Proteomes" id="UP000030651">
    <property type="component" value="Unassembled WGS sequence"/>
</dbReference>
<evidence type="ECO:0000256" key="8">
    <source>
        <dbReference type="RuleBase" id="RU000461"/>
    </source>
</evidence>
<dbReference type="GO" id="GO:0020037">
    <property type="term" value="F:heme binding"/>
    <property type="evidence" value="ECO:0007669"/>
    <property type="project" value="InterPro"/>
</dbReference>
<dbReference type="AlphaFoldDB" id="W3WIC7"/>
<keyword evidence="8" id="KW-0503">Monooxygenase</keyword>
<protein>
    <submittedName>
        <fullName evidence="9">Uncharacterized protein</fullName>
    </submittedName>
</protein>
<dbReference type="Gene3D" id="1.10.630.10">
    <property type="entry name" value="Cytochrome P450"/>
    <property type="match status" value="1"/>
</dbReference>
<organism evidence="9 10">
    <name type="scientific">Pestalotiopsis fici (strain W106-1 / CGMCC3.15140)</name>
    <dbReference type="NCBI Taxonomy" id="1229662"/>
    <lineage>
        <taxon>Eukaryota</taxon>
        <taxon>Fungi</taxon>
        <taxon>Dikarya</taxon>
        <taxon>Ascomycota</taxon>
        <taxon>Pezizomycotina</taxon>
        <taxon>Sordariomycetes</taxon>
        <taxon>Xylariomycetidae</taxon>
        <taxon>Amphisphaeriales</taxon>
        <taxon>Sporocadaceae</taxon>
        <taxon>Pestalotiopsis</taxon>
    </lineage>
</organism>
<evidence type="ECO:0000256" key="5">
    <source>
        <dbReference type="ARBA" id="ARBA00023002"/>
    </source>
</evidence>
<evidence type="ECO:0000313" key="9">
    <source>
        <dbReference type="EMBL" id="ETS72897.1"/>
    </source>
</evidence>
<dbReference type="PRINTS" id="PR00463">
    <property type="entry name" value="EP450I"/>
</dbReference>
<reference evidence="10" key="1">
    <citation type="journal article" date="2015" name="BMC Genomics">
        <title>Genomic and transcriptomic analysis of the endophytic fungus Pestalotiopsis fici reveals its lifestyle and high potential for synthesis of natural products.</title>
        <authorList>
            <person name="Wang X."/>
            <person name="Zhang X."/>
            <person name="Liu L."/>
            <person name="Xiang M."/>
            <person name="Wang W."/>
            <person name="Sun X."/>
            <person name="Che Y."/>
            <person name="Guo L."/>
            <person name="Liu G."/>
            <person name="Guo L."/>
            <person name="Wang C."/>
            <person name="Yin W.B."/>
            <person name="Stadler M."/>
            <person name="Zhang X."/>
            <person name="Liu X."/>
        </authorList>
    </citation>
    <scope>NUCLEOTIDE SEQUENCE [LARGE SCALE GENOMIC DNA]</scope>
    <source>
        <strain evidence="10">W106-1 / CGMCC3.15140</strain>
    </source>
</reference>
<comment type="cofactor">
    <cofactor evidence="1 7">
        <name>heme</name>
        <dbReference type="ChEBI" id="CHEBI:30413"/>
    </cofactor>
</comment>
<dbReference type="HOGENOM" id="CLU_001570_14_2_1"/>
<keyword evidence="3 7" id="KW-0349">Heme</keyword>
<evidence type="ECO:0000256" key="1">
    <source>
        <dbReference type="ARBA" id="ARBA00001971"/>
    </source>
</evidence>
<dbReference type="PROSITE" id="PS00086">
    <property type="entry name" value="CYTOCHROME_P450"/>
    <property type="match status" value="1"/>
</dbReference>
<keyword evidence="6 7" id="KW-0408">Iron</keyword>
<dbReference type="InterPro" id="IPR036396">
    <property type="entry name" value="Cyt_P450_sf"/>
</dbReference>
<keyword evidence="5 8" id="KW-0560">Oxidoreductase</keyword>
<evidence type="ECO:0000256" key="7">
    <source>
        <dbReference type="PIRSR" id="PIRSR602401-1"/>
    </source>
</evidence>
<dbReference type="InterPro" id="IPR017972">
    <property type="entry name" value="Cyt_P450_CS"/>
</dbReference>
<accession>W3WIC7</accession>
<dbReference type="GO" id="GO:0005506">
    <property type="term" value="F:iron ion binding"/>
    <property type="evidence" value="ECO:0007669"/>
    <property type="project" value="InterPro"/>
</dbReference>
<dbReference type="InterPro" id="IPR001128">
    <property type="entry name" value="Cyt_P450"/>
</dbReference>
<evidence type="ECO:0000256" key="6">
    <source>
        <dbReference type="ARBA" id="ARBA00023004"/>
    </source>
</evidence>
<gene>
    <name evidence="9" type="ORF">PFICI_15289</name>
</gene>
<dbReference type="InParanoid" id="W3WIC7"/>
<dbReference type="InterPro" id="IPR002401">
    <property type="entry name" value="Cyt_P450_E_grp-I"/>
</dbReference>
<dbReference type="OrthoDB" id="1470350at2759"/>
<name>W3WIC7_PESFW</name>
<dbReference type="PRINTS" id="PR00385">
    <property type="entry name" value="P450"/>
</dbReference>
<dbReference type="SUPFAM" id="SSF48264">
    <property type="entry name" value="Cytochrome P450"/>
    <property type="match status" value="1"/>
</dbReference>
<dbReference type="GO" id="GO:0004497">
    <property type="term" value="F:monooxygenase activity"/>
    <property type="evidence" value="ECO:0007669"/>
    <property type="project" value="UniProtKB-KW"/>
</dbReference>
<evidence type="ECO:0000256" key="3">
    <source>
        <dbReference type="ARBA" id="ARBA00022617"/>
    </source>
</evidence>
<keyword evidence="4 7" id="KW-0479">Metal-binding</keyword>
<proteinExistence type="inferred from homology"/>
<dbReference type="GO" id="GO:0016705">
    <property type="term" value="F:oxidoreductase activity, acting on paired donors, with incorporation or reduction of molecular oxygen"/>
    <property type="evidence" value="ECO:0007669"/>
    <property type="project" value="InterPro"/>
</dbReference>
<dbReference type="OMA" id="AHRCEIT"/>
<dbReference type="RefSeq" id="XP_007842061.1">
    <property type="nucleotide sequence ID" value="XM_007843870.1"/>
</dbReference>
<sequence length="489" mass="54816">MSSISSHGIILQAGSLALAVLLLQLLWRAYRTPLRRIPGPFYARFTHLWLKKHVVLGRRMHYVHDLHQRYGPIVRISPHEIAIADPAAFQEIHRSGSGYLKSPWYSSFRQGESADVFSMIDPHEHAKRRRLLAPLFSNSAITQNWDSVIVDKISMTVDKMKDELSRDGQLDVFKWWTLMTADVISHLAFGEPFGMLDKGEKTSAMQKIEDATKYGGFNSELPVLAKMLHYIPNRAIQDFVTADADVQRFAEETMRRVRFDGIKGANMFSRIVSENEKEDATLTDYEVAFEAAGFIVAGSGTTAVTLTYIVWAVLSHRAVQAKLEAEVGALPEDYTDEDLKKLPYLSAVIEETLRLYGAAPGALPRTVPKGGATLGGYYIPEGITVSTQAFSLHRDARIYDAPESFVPERFLTEKGEFQASSKVAFHPFGAGTRTCLGIHLARMELRHGTALYFRTFKGSRLAPQTTPESMDMVNHFLISPKAEQCWVTN</sequence>
<dbReference type="InterPro" id="IPR050121">
    <property type="entry name" value="Cytochrome_P450_monoxygenase"/>
</dbReference>
<dbReference type="GeneID" id="19280302"/>
<keyword evidence="10" id="KW-1185">Reference proteome</keyword>
<dbReference type="CDD" id="cd11059">
    <property type="entry name" value="CYP_fungal"/>
    <property type="match status" value="1"/>
</dbReference>
<dbReference type="eggNOG" id="KOG0158">
    <property type="taxonomic scope" value="Eukaryota"/>
</dbReference>
<comment type="similarity">
    <text evidence="2 8">Belongs to the cytochrome P450 family.</text>
</comment>
<dbReference type="KEGG" id="pfy:PFICI_15289"/>
<feature type="binding site" description="axial binding residue" evidence="7">
    <location>
        <position position="435"/>
    </location>
    <ligand>
        <name>heme</name>
        <dbReference type="ChEBI" id="CHEBI:30413"/>
    </ligand>
    <ligandPart>
        <name>Fe</name>
        <dbReference type="ChEBI" id="CHEBI:18248"/>
    </ligandPart>
</feature>
<dbReference type="EMBL" id="KI912125">
    <property type="protein sequence ID" value="ETS72897.1"/>
    <property type="molecule type" value="Genomic_DNA"/>
</dbReference>
<dbReference type="Pfam" id="PF00067">
    <property type="entry name" value="p450"/>
    <property type="match status" value="1"/>
</dbReference>
<evidence type="ECO:0000313" key="10">
    <source>
        <dbReference type="Proteomes" id="UP000030651"/>
    </source>
</evidence>
<evidence type="ECO:0000256" key="4">
    <source>
        <dbReference type="ARBA" id="ARBA00022723"/>
    </source>
</evidence>
<dbReference type="PANTHER" id="PTHR24305">
    <property type="entry name" value="CYTOCHROME P450"/>
    <property type="match status" value="1"/>
</dbReference>
<evidence type="ECO:0000256" key="2">
    <source>
        <dbReference type="ARBA" id="ARBA00010617"/>
    </source>
</evidence>